<feature type="compositionally biased region" description="Low complexity" evidence="1">
    <location>
        <begin position="380"/>
        <end position="393"/>
    </location>
</feature>
<gene>
    <name evidence="2" type="ORF">MSAN_01112400</name>
</gene>
<name>A0A8H6YM97_9AGAR</name>
<comment type="caution">
    <text evidence="2">The sequence shown here is derived from an EMBL/GenBank/DDBJ whole genome shotgun (WGS) entry which is preliminary data.</text>
</comment>
<dbReference type="EMBL" id="JACAZH010000008">
    <property type="protein sequence ID" value="KAF7360831.1"/>
    <property type="molecule type" value="Genomic_DNA"/>
</dbReference>
<accession>A0A8H6YM97</accession>
<organism evidence="2 3">
    <name type="scientific">Mycena sanguinolenta</name>
    <dbReference type="NCBI Taxonomy" id="230812"/>
    <lineage>
        <taxon>Eukaryota</taxon>
        <taxon>Fungi</taxon>
        <taxon>Dikarya</taxon>
        <taxon>Basidiomycota</taxon>
        <taxon>Agaricomycotina</taxon>
        <taxon>Agaricomycetes</taxon>
        <taxon>Agaricomycetidae</taxon>
        <taxon>Agaricales</taxon>
        <taxon>Marasmiineae</taxon>
        <taxon>Mycenaceae</taxon>
        <taxon>Mycena</taxon>
    </lineage>
</organism>
<dbReference type="AlphaFoldDB" id="A0A8H6YM97"/>
<sequence>MAQSSITPGTVLDLTRNRRENVPLGPFDSRVSAILRQDSESYFVSTNASYVPALPIRPNQTIFLREDMRYGEDDPTLWPQKYSAFFCHLGAIQRKPVGTFREISIMWWDPTTADFVLPDAGFTMTTSLGKLNGSRIAQLAAPIARLLDKYHNARPALTRVQDLLDPMVQQIHLGFDRLQTLPCTFTQLVVSVAALQRSFLEADALIRYMLEFKPRMVQASTDTPPRVEHCVGVFTIDPAIAQQFRAAGLPYWLLRPTWTFTMENILEVVEPQRPEHRLKLEAAPAATHHPTKRDTDSKIAIIHQCSRVVPWYSDPFADNEGSVISAATASPSTSCNVHQPSELHRSGQGGSSRQRSSQRFEPYSSAPRGSTSARSHRAGSSRGNPSRSGSIPGPNGGRDKFAPLARDEMPPSISVWENALKAVDRTVAPRSSRGNGGYVFPEPALVVSSEDVARRQHQLYNLGMMMDALVYRLGSPDAAPQLLSVQQWRDILVGNAAVPQMVRHDDRSQTRVSERGVLLNKLLAPAFRACGMTDRPDLSPPSGTSALVTRHRAQEMLWQVGEISFRFEFLALDRRASGLNRPDQCRECFAGSLLMGMPLGLAKEGLASMSPATRHPFYLRIARLMHDWNPRPRLAVIAKASEAREWDKFEMSELEEAVAGHYTQAFYEHFGCAAVIPARLVHEFGT</sequence>
<feature type="region of interest" description="Disordered" evidence="1">
    <location>
        <begin position="330"/>
        <end position="405"/>
    </location>
</feature>
<feature type="compositionally biased region" description="Polar residues" evidence="1">
    <location>
        <begin position="330"/>
        <end position="339"/>
    </location>
</feature>
<keyword evidence="3" id="KW-1185">Reference proteome</keyword>
<evidence type="ECO:0000256" key="1">
    <source>
        <dbReference type="SAM" id="MobiDB-lite"/>
    </source>
</evidence>
<protein>
    <submittedName>
        <fullName evidence="2">Uncharacterized protein</fullName>
    </submittedName>
</protein>
<dbReference type="Proteomes" id="UP000623467">
    <property type="component" value="Unassembled WGS sequence"/>
</dbReference>
<dbReference type="OrthoDB" id="2634326at2759"/>
<reference evidence="2" key="1">
    <citation type="submission" date="2020-05" db="EMBL/GenBank/DDBJ databases">
        <title>Mycena genomes resolve the evolution of fungal bioluminescence.</title>
        <authorList>
            <person name="Tsai I.J."/>
        </authorList>
    </citation>
    <scope>NUCLEOTIDE SEQUENCE</scope>
    <source>
        <strain evidence="2">160909Yilan</strain>
    </source>
</reference>
<proteinExistence type="predicted"/>
<evidence type="ECO:0000313" key="2">
    <source>
        <dbReference type="EMBL" id="KAF7360831.1"/>
    </source>
</evidence>
<evidence type="ECO:0000313" key="3">
    <source>
        <dbReference type="Proteomes" id="UP000623467"/>
    </source>
</evidence>